<dbReference type="Pfam" id="PF12023">
    <property type="entry name" value="DUF3511"/>
    <property type="match status" value="1"/>
</dbReference>
<protein>
    <recommendedName>
        <fullName evidence="4">DUF3511 domain-containing protein</fullName>
    </recommendedName>
</protein>
<dbReference type="EMBL" id="JABCRI010000020">
    <property type="protein sequence ID" value="KAF8387786.1"/>
    <property type="molecule type" value="Genomic_DNA"/>
</dbReference>
<dbReference type="PANTHER" id="PTHR33193:SF13">
    <property type="entry name" value="EXPRESSED PROTEIN"/>
    <property type="match status" value="1"/>
</dbReference>
<organism evidence="2 3">
    <name type="scientific">Tetracentron sinense</name>
    <name type="common">Spur-leaf</name>
    <dbReference type="NCBI Taxonomy" id="13715"/>
    <lineage>
        <taxon>Eukaryota</taxon>
        <taxon>Viridiplantae</taxon>
        <taxon>Streptophyta</taxon>
        <taxon>Embryophyta</taxon>
        <taxon>Tracheophyta</taxon>
        <taxon>Spermatophyta</taxon>
        <taxon>Magnoliopsida</taxon>
        <taxon>Trochodendrales</taxon>
        <taxon>Trochodendraceae</taxon>
        <taxon>Tetracentron</taxon>
    </lineage>
</organism>
<evidence type="ECO:0008006" key="4">
    <source>
        <dbReference type="Google" id="ProtNLM"/>
    </source>
</evidence>
<keyword evidence="3" id="KW-1185">Reference proteome</keyword>
<dbReference type="Proteomes" id="UP000655225">
    <property type="component" value="Unassembled WGS sequence"/>
</dbReference>
<name>A0A834YLF3_TETSI</name>
<comment type="caution">
    <text evidence="2">The sequence shown here is derived from an EMBL/GenBank/DDBJ whole genome shotgun (WGS) entry which is preliminary data.</text>
</comment>
<reference evidence="2 3" key="1">
    <citation type="submission" date="2020-04" db="EMBL/GenBank/DDBJ databases">
        <title>Plant Genome Project.</title>
        <authorList>
            <person name="Zhang R.-G."/>
        </authorList>
    </citation>
    <scope>NUCLEOTIDE SEQUENCE [LARGE SCALE GENOMIC DNA]</scope>
    <source>
        <strain evidence="2">YNK0</strain>
        <tissue evidence="2">Leaf</tissue>
    </source>
</reference>
<dbReference type="OMA" id="GSANIWC"/>
<gene>
    <name evidence="2" type="ORF">HHK36_026441</name>
</gene>
<dbReference type="InterPro" id="IPR021899">
    <property type="entry name" value="DUF3511"/>
</dbReference>
<proteinExistence type="predicted"/>
<dbReference type="OrthoDB" id="660385at2759"/>
<evidence type="ECO:0000313" key="2">
    <source>
        <dbReference type="EMBL" id="KAF8387786.1"/>
    </source>
</evidence>
<evidence type="ECO:0000313" key="3">
    <source>
        <dbReference type="Proteomes" id="UP000655225"/>
    </source>
</evidence>
<feature type="region of interest" description="Disordered" evidence="1">
    <location>
        <begin position="31"/>
        <end position="63"/>
    </location>
</feature>
<dbReference type="PANTHER" id="PTHR33193">
    <property type="entry name" value="DOMAIN PROTEIN, PUTATIVE (DUF3511)-RELATED"/>
    <property type="match status" value="1"/>
</dbReference>
<sequence length="104" mass="12056">MGDFRSVYRSYGGDRKLEIVNGKAFSANQIYTSRARSPDPPRMSKPSRSSSSKSKSWSFNDPEMKRRKRVAQYKVYAVEGKYKASFRKGFRWIKSKCSEIVHGF</sequence>
<evidence type="ECO:0000256" key="1">
    <source>
        <dbReference type="SAM" id="MobiDB-lite"/>
    </source>
</evidence>
<dbReference type="AlphaFoldDB" id="A0A834YLF3"/>
<feature type="compositionally biased region" description="Low complexity" evidence="1">
    <location>
        <begin position="44"/>
        <end position="58"/>
    </location>
</feature>
<accession>A0A834YLF3</accession>